<organism evidence="2 3">
    <name type="scientific">Rhizobium wenxiniae</name>
    <dbReference type="NCBI Taxonomy" id="1737357"/>
    <lineage>
        <taxon>Bacteria</taxon>
        <taxon>Pseudomonadati</taxon>
        <taxon>Pseudomonadota</taxon>
        <taxon>Alphaproteobacteria</taxon>
        <taxon>Hyphomicrobiales</taxon>
        <taxon>Rhizobiaceae</taxon>
        <taxon>Rhizobium/Agrobacterium group</taxon>
        <taxon>Rhizobium</taxon>
    </lineage>
</organism>
<evidence type="ECO:0000313" key="3">
    <source>
        <dbReference type="Proteomes" id="UP000547879"/>
    </source>
</evidence>
<protein>
    <recommendedName>
        <fullName evidence="1">General stress protein 17M-like domain-containing protein</fullName>
    </recommendedName>
</protein>
<accession>A0A7W9Y9N1</accession>
<comment type="caution">
    <text evidence="2">The sequence shown here is derived from an EMBL/GenBank/DDBJ whole genome shotgun (WGS) entry which is preliminary data.</text>
</comment>
<dbReference type="AlphaFoldDB" id="A0A7W9Y9N1"/>
<proteinExistence type="predicted"/>
<evidence type="ECO:0000259" key="1">
    <source>
        <dbReference type="Pfam" id="PF11181"/>
    </source>
</evidence>
<reference evidence="2 3" key="1">
    <citation type="submission" date="2020-08" db="EMBL/GenBank/DDBJ databases">
        <title>Genomic Encyclopedia of Type Strains, Phase IV (KMG-IV): sequencing the most valuable type-strain genomes for metagenomic binning, comparative biology and taxonomic classification.</title>
        <authorList>
            <person name="Goeker M."/>
        </authorList>
    </citation>
    <scope>NUCLEOTIDE SEQUENCE [LARGE SCALE GENOMIC DNA]</scope>
    <source>
        <strain evidence="2 3">DSM 100734</strain>
    </source>
</reference>
<sequence length="45" mass="5004">MRTITGLYDPYEYAREAVNPLDDAGVPSDHISIISNKDGKEDSHI</sequence>
<gene>
    <name evidence="2" type="ORF">HNQ72_004442</name>
</gene>
<name>A0A7W9Y9N1_9HYPH</name>
<dbReference type="EMBL" id="JACHEG010000006">
    <property type="protein sequence ID" value="MBB6164597.1"/>
    <property type="molecule type" value="Genomic_DNA"/>
</dbReference>
<dbReference type="InterPro" id="IPR025889">
    <property type="entry name" value="GSP17M-like_dom"/>
</dbReference>
<dbReference type="RefSeq" id="WP_183995266.1">
    <property type="nucleotide sequence ID" value="NZ_BMHW01000005.1"/>
</dbReference>
<dbReference type="Proteomes" id="UP000547879">
    <property type="component" value="Unassembled WGS sequence"/>
</dbReference>
<keyword evidence="3" id="KW-1185">Reference proteome</keyword>
<dbReference type="Pfam" id="PF11181">
    <property type="entry name" value="YflT"/>
    <property type="match status" value="1"/>
</dbReference>
<feature type="domain" description="General stress protein 17M-like" evidence="1">
    <location>
        <begin position="5"/>
        <end position="38"/>
    </location>
</feature>
<evidence type="ECO:0000313" key="2">
    <source>
        <dbReference type="EMBL" id="MBB6164597.1"/>
    </source>
</evidence>